<dbReference type="InterPro" id="IPR014710">
    <property type="entry name" value="RmlC-like_jellyroll"/>
</dbReference>
<organism evidence="2">
    <name type="scientific">hydrothermal vent metagenome</name>
    <dbReference type="NCBI Taxonomy" id="652676"/>
    <lineage>
        <taxon>unclassified sequences</taxon>
        <taxon>metagenomes</taxon>
        <taxon>ecological metagenomes</taxon>
    </lineage>
</organism>
<dbReference type="InterPro" id="IPR011051">
    <property type="entry name" value="RmlC_Cupin_sf"/>
</dbReference>
<dbReference type="SUPFAM" id="SSF51182">
    <property type="entry name" value="RmlC-like cupins"/>
    <property type="match status" value="1"/>
</dbReference>
<evidence type="ECO:0000259" key="1">
    <source>
        <dbReference type="Pfam" id="PF07883"/>
    </source>
</evidence>
<dbReference type="CDD" id="cd02238">
    <property type="entry name" value="cupin_KdgF"/>
    <property type="match status" value="1"/>
</dbReference>
<dbReference type="AlphaFoldDB" id="A0A3B0U7G0"/>
<dbReference type="PANTHER" id="PTHR37694:SF1">
    <property type="entry name" value="SLR8022 PROTEIN"/>
    <property type="match status" value="1"/>
</dbReference>
<dbReference type="EMBL" id="UOER01000253">
    <property type="protein sequence ID" value="VAW24323.1"/>
    <property type="molecule type" value="Genomic_DNA"/>
</dbReference>
<gene>
    <name evidence="2" type="ORF">MNBD_BACTEROID04-101</name>
</gene>
<dbReference type="Gene3D" id="2.60.120.10">
    <property type="entry name" value="Jelly Rolls"/>
    <property type="match status" value="1"/>
</dbReference>
<evidence type="ECO:0000313" key="2">
    <source>
        <dbReference type="EMBL" id="VAW24323.1"/>
    </source>
</evidence>
<dbReference type="Pfam" id="PF07883">
    <property type="entry name" value="Cupin_2"/>
    <property type="match status" value="1"/>
</dbReference>
<dbReference type="PANTHER" id="PTHR37694">
    <property type="entry name" value="SLR8022 PROTEIN"/>
    <property type="match status" value="1"/>
</dbReference>
<accession>A0A3B0U7G0</accession>
<reference evidence="2" key="1">
    <citation type="submission" date="2018-06" db="EMBL/GenBank/DDBJ databases">
        <authorList>
            <person name="Zhirakovskaya E."/>
        </authorList>
    </citation>
    <scope>NUCLEOTIDE SEQUENCE</scope>
</reference>
<sequence length="108" mass="12529">MLKEILKIQQKEIIKGFKGQFFHTNNFTIAFWEIDKGAILPEHSHIHEQTTQVIKGKLEMTIDHKTMIVEAGMIVHIPSKIKHSGKALTNCKLTDTFHPTREDYKFDL</sequence>
<proteinExistence type="predicted"/>
<dbReference type="InterPro" id="IPR013096">
    <property type="entry name" value="Cupin_2"/>
</dbReference>
<protein>
    <recommendedName>
        <fullName evidence="1">Cupin type-2 domain-containing protein</fullName>
    </recommendedName>
</protein>
<name>A0A3B0U7G0_9ZZZZ</name>
<feature type="domain" description="Cupin type-2" evidence="1">
    <location>
        <begin position="31"/>
        <end position="92"/>
    </location>
</feature>